<keyword evidence="4 7" id="KW-1133">Transmembrane helix</keyword>
<keyword evidence="5 7" id="KW-0472">Membrane</keyword>
<evidence type="ECO:0000256" key="6">
    <source>
        <dbReference type="SAM" id="MobiDB-lite"/>
    </source>
</evidence>
<accession>A0A9D1YP44</accession>
<feature type="transmembrane region" description="Helical" evidence="7">
    <location>
        <begin position="281"/>
        <end position="299"/>
    </location>
</feature>
<feature type="transmembrane region" description="Helical" evidence="7">
    <location>
        <begin position="230"/>
        <end position="247"/>
    </location>
</feature>
<comment type="similarity">
    <text evidence="2">Belongs to the autoinducer-2 exporter (AI-2E) (TC 2.A.86) family.</text>
</comment>
<dbReference type="NCBIfam" id="TIGR02872">
    <property type="entry name" value="spore_ytvI"/>
    <property type="match status" value="1"/>
</dbReference>
<reference evidence="8" key="2">
    <citation type="submission" date="2021-04" db="EMBL/GenBank/DDBJ databases">
        <authorList>
            <person name="Gilroy R."/>
        </authorList>
    </citation>
    <scope>NUCLEOTIDE SEQUENCE</scope>
    <source>
        <strain evidence="8">ChiSxjej3B15-24422</strain>
    </source>
</reference>
<sequence>MRPGLRKYVKAVLNLVTAVVLLCLAVFLLPRLLRFFMPFAVGWIIAMIANPLVRFCEQKIRIRRKAGSAIVIVAVLAGVILVGYLLISRLVTEAAGFVSSLPTLWKDVEKEMNELAASLTDFYDRFPPALKENLTEIGDNLGSYISGIMNGLSEPTVNAVGNIARNIPSVIVSTIMCLLSSYFFVAEKENIHAFFHRHVPESVRAKFRIMSSGLTGAVGGYFVAQFRIEIVIYFVLFIGLLILRVQYSFLIAFLIAVLDFLPVFGAGAVLWPWALMEVLAGNYRMALGLMIIWGVAQLLRQVIQPKFVGDSIGVPAIPTLFLLFIGYRIGSVLGMILAVPVGIVVQKMFEAGLFDTTIDSVRILLYGFNHFRKLEKEDLPPKEPPAEDLPSEDLPSEDLPQAARPGEEAAFAEKKAAGENGGKEGEKK</sequence>
<evidence type="ECO:0000313" key="8">
    <source>
        <dbReference type="EMBL" id="HIY60420.1"/>
    </source>
</evidence>
<evidence type="ECO:0000256" key="4">
    <source>
        <dbReference type="ARBA" id="ARBA00022989"/>
    </source>
</evidence>
<feature type="transmembrane region" description="Helical" evidence="7">
    <location>
        <begin position="68"/>
        <end position="87"/>
    </location>
</feature>
<dbReference type="EMBL" id="DXDD01000090">
    <property type="protein sequence ID" value="HIY60420.1"/>
    <property type="molecule type" value="Genomic_DNA"/>
</dbReference>
<dbReference type="PANTHER" id="PTHR21716:SF68">
    <property type="entry name" value="TRANSPORT PROTEIN YTVI-RELATED"/>
    <property type="match status" value="1"/>
</dbReference>
<feature type="transmembrane region" description="Helical" evidence="7">
    <location>
        <begin position="167"/>
        <end position="186"/>
    </location>
</feature>
<dbReference type="InterPro" id="IPR002549">
    <property type="entry name" value="AI-2E-like"/>
</dbReference>
<feature type="region of interest" description="Disordered" evidence="6">
    <location>
        <begin position="377"/>
        <end position="428"/>
    </location>
</feature>
<dbReference type="GO" id="GO:0055085">
    <property type="term" value="P:transmembrane transport"/>
    <property type="evidence" value="ECO:0007669"/>
    <property type="project" value="TreeGrafter"/>
</dbReference>
<name>A0A9D1YP44_9FIRM</name>
<evidence type="ECO:0000256" key="7">
    <source>
        <dbReference type="SAM" id="Phobius"/>
    </source>
</evidence>
<dbReference type="InterPro" id="IPR014227">
    <property type="entry name" value="YtvI-like"/>
</dbReference>
<feature type="transmembrane region" description="Helical" evidence="7">
    <location>
        <begin position="12"/>
        <end position="29"/>
    </location>
</feature>
<feature type="transmembrane region" description="Helical" evidence="7">
    <location>
        <begin position="320"/>
        <end position="345"/>
    </location>
</feature>
<feature type="transmembrane region" description="Helical" evidence="7">
    <location>
        <begin position="254"/>
        <end position="275"/>
    </location>
</feature>
<feature type="compositionally biased region" description="Basic and acidic residues" evidence="6">
    <location>
        <begin position="405"/>
        <end position="428"/>
    </location>
</feature>
<protein>
    <submittedName>
        <fullName evidence="8">Sporulation integral membrane protein YtvI</fullName>
    </submittedName>
</protein>
<dbReference type="Pfam" id="PF01594">
    <property type="entry name" value="AI-2E_transport"/>
    <property type="match status" value="1"/>
</dbReference>
<evidence type="ECO:0000256" key="1">
    <source>
        <dbReference type="ARBA" id="ARBA00004141"/>
    </source>
</evidence>
<dbReference type="Proteomes" id="UP000824007">
    <property type="component" value="Unassembled WGS sequence"/>
</dbReference>
<reference evidence="8" key="1">
    <citation type="journal article" date="2021" name="PeerJ">
        <title>Extensive microbial diversity within the chicken gut microbiome revealed by metagenomics and culture.</title>
        <authorList>
            <person name="Gilroy R."/>
            <person name="Ravi A."/>
            <person name="Getino M."/>
            <person name="Pursley I."/>
            <person name="Horton D.L."/>
            <person name="Alikhan N.F."/>
            <person name="Baker D."/>
            <person name="Gharbi K."/>
            <person name="Hall N."/>
            <person name="Watson M."/>
            <person name="Adriaenssens E.M."/>
            <person name="Foster-Nyarko E."/>
            <person name="Jarju S."/>
            <person name="Secka A."/>
            <person name="Antonio M."/>
            <person name="Oren A."/>
            <person name="Chaudhuri R.R."/>
            <person name="La Ragione R."/>
            <person name="Hildebrand F."/>
            <person name="Pallen M.J."/>
        </authorList>
    </citation>
    <scope>NUCLEOTIDE SEQUENCE</scope>
    <source>
        <strain evidence="8">ChiSxjej3B15-24422</strain>
    </source>
</reference>
<evidence type="ECO:0000313" key="9">
    <source>
        <dbReference type="Proteomes" id="UP000824007"/>
    </source>
</evidence>
<evidence type="ECO:0000256" key="2">
    <source>
        <dbReference type="ARBA" id="ARBA00009773"/>
    </source>
</evidence>
<feature type="transmembrane region" description="Helical" evidence="7">
    <location>
        <begin position="35"/>
        <end position="56"/>
    </location>
</feature>
<dbReference type="PANTHER" id="PTHR21716">
    <property type="entry name" value="TRANSMEMBRANE PROTEIN"/>
    <property type="match status" value="1"/>
</dbReference>
<dbReference type="AlphaFoldDB" id="A0A9D1YP44"/>
<proteinExistence type="inferred from homology"/>
<evidence type="ECO:0000256" key="5">
    <source>
        <dbReference type="ARBA" id="ARBA00023136"/>
    </source>
</evidence>
<comment type="caution">
    <text evidence="8">The sequence shown here is derived from an EMBL/GenBank/DDBJ whole genome shotgun (WGS) entry which is preliminary data.</text>
</comment>
<comment type="subcellular location">
    <subcellularLocation>
        <location evidence="1">Membrane</location>
        <topology evidence="1">Multi-pass membrane protein</topology>
    </subcellularLocation>
</comment>
<keyword evidence="3 7" id="KW-0812">Transmembrane</keyword>
<evidence type="ECO:0000256" key="3">
    <source>
        <dbReference type="ARBA" id="ARBA00022692"/>
    </source>
</evidence>
<dbReference type="GO" id="GO:0016020">
    <property type="term" value="C:membrane"/>
    <property type="evidence" value="ECO:0007669"/>
    <property type="project" value="UniProtKB-SubCell"/>
</dbReference>
<organism evidence="8 9">
    <name type="scientific">Candidatus Eisenbergiella pullistercoris</name>
    <dbReference type="NCBI Taxonomy" id="2838555"/>
    <lineage>
        <taxon>Bacteria</taxon>
        <taxon>Bacillati</taxon>
        <taxon>Bacillota</taxon>
        <taxon>Clostridia</taxon>
        <taxon>Lachnospirales</taxon>
        <taxon>Lachnospiraceae</taxon>
        <taxon>Eisenbergiella</taxon>
    </lineage>
</organism>
<gene>
    <name evidence="8" type="primary">ytvI</name>
    <name evidence="8" type="ORF">H9831_07060</name>
</gene>